<keyword evidence="4 8" id="KW-0554">One-carbon metabolism</keyword>
<proteinExistence type="inferred from homology"/>
<dbReference type="PROSITE" id="PS51330">
    <property type="entry name" value="DHFR_2"/>
    <property type="match status" value="1"/>
</dbReference>
<comment type="similarity">
    <text evidence="2 8 9">Belongs to the dihydrofolate reductase family.</text>
</comment>
<evidence type="ECO:0000256" key="7">
    <source>
        <dbReference type="ARBA" id="ARBA00025067"/>
    </source>
</evidence>
<dbReference type="Proteomes" id="UP001320702">
    <property type="component" value="Unassembled WGS sequence"/>
</dbReference>
<dbReference type="InterPro" id="IPR017925">
    <property type="entry name" value="DHFR_CS"/>
</dbReference>
<dbReference type="EMBL" id="JANAVZ010000005">
    <property type="protein sequence ID" value="MCT4333225.1"/>
    <property type="molecule type" value="Genomic_DNA"/>
</dbReference>
<evidence type="ECO:0000256" key="5">
    <source>
        <dbReference type="ARBA" id="ARBA00022857"/>
    </source>
</evidence>
<name>A0ABT2K9L8_9RHOB</name>
<dbReference type="PANTHER" id="PTHR48069:SF3">
    <property type="entry name" value="DIHYDROFOLATE REDUCTASE"/>
    <property type="match status" value="1"/>
</dbReference>
<evidence type="ECO:0000256" key="2">
    <source>
        <dbReference type="ARBA" id="ARBA00009539"/>
    </source>
</evidence>
<evidence type="ECO:0000313" key="11">
    <source>
        <dbReference type="EMBL" id="MCT4333225.1"/>
    </source>
</evidence>
<comment type="pathway">
    <text evidence="1 8">Cofactor biosynthesis; tetrahydrofolate biosynthesis; 5,6,7,8-tetrahydrofolate from 7,8-dihydrofolate: step 1/1.</text>
</comment>
<dbReference type="Gene3D" id="3.40.430.10">
    <property type="entry name" value="Dihydrofolate Reductase, subunit A"/>
    <property type="match status" value="1"/>
</dbReference>
<dbReference type="PROSITE" id="PS00075">
    <property type="entry name" value="DHFR_1"/>
    <property type="match status" value="1"/>
</dbReference>
<evidence type="ECO:0000256" key="3">
    <source>
        <dbReference type="ARBA" id="ARBA00012856"/>
    </source>
</evidence>
<reference evidence="11 12" key="1">
    <citation type="submission" date="2022-04" db="EMBL/GenBank/DDBJ databases">
        <title>Paracoccus sp. YLB-12 draft genome sequence.</title>
        <authorList>
            <person name="Yu L."/>
        </authorList>
    </citation>
    <scope>NUCLEOTIDE SEQUENCE [LARGE SCALE GENOMIC DNA]</scope>
    <source>
        <strain evidence="11 12">YLB-12</strain>
    </source>
</reference>
<dbReference type="RefSeq" id="WP_260277113.1">
    <property type="nucleotide sequence ID" value="NZ_JANAVZ010000005.1"/>
</dbReference>
<evidence type="ECO:0000256" key="4">
    <source>
        <dbReference type="ARBA" id="ARBA00022563"/>
    </source>
</evidence>
<dbReference type="InterPro" id="IPR024072">
    <property type="entry name" value="DHFR-like_dom_sf"/>
</dbReference>
<dbReference type="PIRSF" id="PIRSF000194">
    <property type="entry name" value="DHFR"/>
    <property type="match status" value="1"/>
</dbReference>
<keyword evidence="6 8" id="KW-0560">Oxidoreductase</keyword>
<gene>
    <name evidence="11" type="ORF">MU516_10145</name>
</gene>
<evidence type="ECO:0000256" key="9">
    <source>
        <dbReference type="RuleBase" id="RU004474"/>
    </source>
</evidence>
<dbReference type="InterPro" id="IPR001796">
    <property type="entry name" value="DHFR_dom"/>
</dbReference>
<dbReference type="SUPFAM" id="SSF53597">
    <property type="entry name" value="Dihydrofolate reductase-like"/>
    <property type="match status" value="1"/>
</dbReference>
<dbReference type="PRINTS" id="PR00070">
    <property type="entry name" value="DHFR"/>
</dbReference>
<evidence type="ECO:0000256" key="6">
    <source>
        <dbReference type="ARBA" id="ARBA00023002"/>
    </source>
</evidence>
<feature type="domain" description="DHFR" evidence="10">
    <location>
        <begin position="1"/>
        <end position="159"/>
    </location>
</feature>
<dbReference type="PANTHER" id="PTHR48069">
    <property type="entry name" value="DIHYDROFOLATE REDUCTASE"/>
    <property type="match status" value="1"/>
</dbReference>
<evidence type="ECO:0000256" key="8">
    <source>
        <dbReference type="PIRNR" id="PIRNR000194"/>
    </source>
</evidence>
<dbReference type="InterPro" id="IPR012259">
    <property type="entry name" value="DHFR"/>
</dbReference>
<organism evidence="11 12">
    <name type="scientific">Paracoccus maritimus</name>
    <dbReference type="NCBI Taxonomy" id="2933292"/>
    <lineage>
        <taxon>Bacteria</taxon>
        <taxon>Pseudomonadati</taxon>
        <taxon>Pseudomonadota</taxon>
        <taxon>Alphaproteobacteria</taxon>
        <taxon>Rhodobacterales</taxon>
        <taxon>Paracoccaceae</taxon>
        <taxon>Paracoccus</taxon>
    </lineage>
</organism>
<comment type="function">
    <text evidence="7 8">Key enzyme in folate metabolism. Catalyzes an essential reaction for de novo glycine and purine synthesis, and for DNA precursor synthesis.</text>
</comment>
<dbReference type="EC" id="1.5.1.3" evidence="3 8"/>
<accession>A0ABT2K9L8</accession>
<evidence type="ECO:0000256" key="1">
    <source>
        <dbReference type="ARBA" id="ARBA00004903"/>
    </source>
</evidence>
<protein>
    <recommendedName>
        <fullName evidence="3 8">Dihydrofolate reductase</fullName>
        <ecNumber evidence="3 8">1.5.1.3</ecNumber>
    </recommendedName>
</protein>
<dbReference type="CDD" id="cd00209">
    <property type="entry name" value="DHFR"/>
    <property type="match status" value="1"/>
</dbReference>
<evidence type="ECO:0000259" key="10">
    <source>
        <dbReference type="PROSITE" id="PS51330"/>
    </source>
</evidence>
<evidence type="ECO:0000313" key="12">
    <source>
        <dbReference type="Proteomes" id="UP001320702"/>
    </source>
</evidence>
<sequence>MLTLIAAQDLNGAIGRGNTIPWHIPEDFAFFKRETTGGAIVMGRKTWESLPKRPLPNRLNIVISRGSGDDRQGAIFTSFDNALSVARTAGYQRVYCIGGGEIYRLMVPLADRILLSTIETRVEGADTFFPALNPVDWKVTDTRVLRQEDPICRLTEYRRIAAS</sequence>
<comment type="caution">
    <text evidence="11">The sequence shown here is derived from an EMBL/GenBank/DDBJ whole genome shotgun (WGS) entry which is preliminary data.</text>
</comment>
<keyword evidence="5 8" id="KW-0521">NADP</keyword>
<keyword evidence="12" id="KW-1185">Reference proteome</keyword>
<comment type="catalytic activity">
    <reaction evidence="8">
        <text>(6S)-5,6,7,8-tetrahydrofolate + NADP(+) = 7,8-dihydrofolate + NADPH + H(+)</text>
        <dbReference type="Rhea" id="RHEA:15009"/>
        <dbReference type="ChEBI" id="CHEBI:15378"/>
        <dbReference type="ChEBI" id="CHEBI:57451"/>
        <dbReference type="ChEBI" id="CHEBI:57453"/>
        <dbReference type="ChEBI" id="CHEBI:57783"/>
        <dbReference type="ChEBI" id="CHEBI:58349"/>
        <dbReference type="EC" id="1.5.1.3"/>
    </reaction>
</comment>
<dbReference type="Pfam" id="PF00186">
    <property type="entry name" value="DHFR_1"/>
    <property type="match status" value="1"/>
</dbReference>